<evidence type="ECO:0000256" key="2">
    <source>
        <dbReference type="ARBA" id="ARBA00007336"/>
    </source>
</evidence>
<gene>
    <name evidence="7" type="ORF">CROS1456_LOCUS8028</name>
</gene>
<evidence type="ECO:0000256" key="1">
    <source>
        <dbReference type="ARBA" id="ARBA00004604"/>
    </source>
</evidence>
<protein>
    <recommendedName>
        <fullName evidence="8">rRNA processing protein EBP2</fullName>
    </recommendedName>
</protein>
<evidence type="ECO:0000313" key="7">
    <source>
        <dbReference type="EMBL" id="CAE0194937.1"/>
    </source>
</evidence>
<evidence type="ECO:0000256" key="3">
    <source>
        <dbReference type="ARBA" id="ARBA00022517"/>
    </source>
</evidence>
<feature type="compositionally biased region" description="Basic residues" evidence="6">
    <location>
        <begin position="275"/>
        <end position="303"/>
    </location>
</feature>
<proteinExistence type="inferred from homology"/>
<dbReference type="InterPro" id="IPR008610">
    <property type="entry name" value="Ebp2"/>
</dbReference>
<name>A0A7S3CHW5_9CHLO</name>
<dbReference type="GO" id="GO:0034399">
    <property type="term" value="C:nuclear periphery"/>
    <property type="evidence" value="ECO:0007669"/>
    <property type="project" value="TreeGrafter"/>
</dbReference>
<evidence type="ECO:0000256" key="5">
    <source>
        <dbReference type="ARBA" id="ARBA00023242"/>
    </source>
</evidence>
<organism evidence="7">
    <name type="scientific">Chloropicon roscoffensis</name>
    <dbReference type="NCBI Taxonomy" id="1461544"/>
    <lineage>
        <taxon>Eukaryota</taxon>
        <taxon>Viridiplantae</taxon>
        <taxon>Chlorophyta</taxon>
        <taxon>Chloropicophyceae</taxon>
        <taxon>Chloropicales</taxon>
        <taxon>Chloropicaceae</taxon>
        <taxon>Chloropicon</taxon>
    </lineage>
</organism>
<dbReference type="GO" id="GO:0006364">
    <property type="term" value="P:rRNA processing"/>
    <property type="evidence" value="ECO:0007669"/>
    <property type="project" value="TreeGrafter"/>
</dbReference>
<dbReference type="PANTHER" id="PTHR13028:SF0">
    <property type="entry name" value="RRNA-PROCESSING PROTEIN EBP2-RELATED"/>
    <property type="match status" value="1"/>
</dbReference>
<evidence type="ECO:0000256" key="4">
    <source>
        <dbReference type="ARBA" id="ARBA00023054"/>
    </source>
</evidence>
<dbReference type="GO" id="GO:0042273">
    <property type="term" value="P:ribosomal large subunit biogenesis"/>
    <property type="evidence" value="ECO:0007669"/>
    <property type="project" value="TreeGrafter"/>
</dbReference>
<dbReference type="AlphaFoldDB" id="A0A7S3CHW5"/>
<reference evidence="7" key="1">
    <citation type="submission" date="2021-01" db="EMBL/GenBank/DDBJ databases">
        <authorList>
            <person name="Corre E."/>
            <person name="Pelletier E."/>
            <person name="Niang G."/>
            <person name="Scheremetjew M."/>
            <person name="Finn R."/>
            <person name="Kale V."/>
            <person name="Holt S."/>
            <person name="Cochrane G."/>
            <person name="Meng A."/>
            <person name="Brown T."/>
            <person name="Cohen L."/>
        </authorList>
    </citation>
    <scope>NUCLEOTIDE SEQUENCE</scope>
    <source>
        <strain evidence="7">RCC1871</strain>
    </source>
</reference>
<dbReference type="GO" id="GO:0005730">
    <property type="term" value="C:nucleolus"/>
    <property type="evidence" value="ECO:0007669"/>
    <property type="project" value="UniProtKB-SubCell"/>
</dbReference>
<keyword evidence="5" id="KW-0539">Nucleus</keyword>
<comment type="subcellular location">
    <subcellularLocation>
        <location evidence="1">Nucleus</location>
        <location evidence="1">Nucleolus</location>
    </subcellularLocation>
</comment>
<keyword evidence="3" id="KW-0690">Ribosome biogenesis</keyword>
<evidence type="ECO:0008006" key="8">
    <source>
        <dbReference type="Google" id="ProtNLM"/>
    </source>
</evidence>
<dbReference type="EMBL" id="HBHZ01010436">
    <property type="protein sequence ID" value="CAE0194937.1"/>
    <property type="molecule type" value="Transcribed_RNA"/>
</dbReference>
<dbReference type="GO" id="GO:0030687">
    <property type="term" value="C:preribosome, large subunit precursor"/>
    <property type="evidence" value="ECO:0007669"/>
    <property type="project" value="TreeGrafter"/>
</dbReference>
<keyword evidence="4" id="KW-0175">Coiled coil</keyword>
<comment type="similarity">
    <text evidence="2">Belongs to the EBP2 family.</text>
</comment>
<dbReference type="PANTHER" id="PTHR13028">
    <property type="entry name" value="RRNA PROCESSING PROTEIN EBNA1-BINDING PROTEIN-RELATED"/>
    <property type="match status" value="1"/>
</dbReference>
<evidence type="ECO:0000256" key="6">
    <source>
        <dbReference type="SAM" id="MobiDB-lite"/>
    </source>
</evidence>
<feature type="region of interest" description="Disordered" evidence="6">
    <location>
        <begin position="169"/>
        <end position="303"/>
    </location>
</feature>
<dbReference type="Pfam" id="PF05890">
    <property type="entry name" value="Ebp2"/>
    <property type="match status" value="1"/>
</dbReference>
<accession>A0A7S3CHW5</accession>
<feature type="compositionally biased region" description="Acidic residues" evidence="6">
    <location>
        <begin position="197"/>
        <end position="206"/>
    </location>
</feature>
<sequence length="303" mass="35107">MKYAMEEASAYDMDSDEELELEKAALAMGREEEGEVKEAKVFTYNVDAIHERLEDISRVCHLPWEDTLVCTSSDAEVMELSVVHDDTERELKFYDQASEAVRESIEKFDESGHKWRRPDDYLAEMVKSDQHMKRVKEKLLYEKKLAEEQEERRKQREAKKYAKQVQAEKLKERAQAKNKQIDGLDKWRKQRERDGYDEMGAEDYEEAMATAFRKPKQPAGTRIFSGKQKSKARQARDKKFGFGGKKKIQKQNDATSAADDSGWHQGKFGKYAPGRAKKAGVAKKKKGQLRPGKARRQQMRGKK</sequence>
<feature type="compositionally biased region" description="Basic and acidic residues" evidence="6">
    <location>
        <begin position="169"/>
        <end position="196"/>
    </location>
</feature>